<dbReference type="VEuPathDB" id="PlasmoDB:PBANKA_1447900"/>
<keyword evidence="1" id="KW-0175">Coiled coil</keyword>
<dbReference type="Proteomes" id="UP000516480">
    <property type="component" value="Chromosome 14"/>
</dbReference>
<reference evidence="3 4" key="1">
    <citation type="submission" date="2016-08" db="EMBL/GenBank/DDBJ databases">
        <authorList>
            <consortium name="Pathogen Informatics"/>
        </authorList>
    </citation>
    <scope>NUCLEOTIDE SEQUENCE [LARGE SCALE GENOMIC DNA]</scope>
    <source>
        <strain evidence="3 4">NK65 ny</strain>
    </source>
</reference>
<feature type="compositionally biased region" description="Acidic residues" evidence="2">
    <location>
        <begin position="1169"/>
        <end position="1201"/>
    </location>
</feature>
<feature type="compositionally biased region" description="Basic and acidic residues" evidence="2">
    <location>
        <begin position="1146"/>
        <end position="1168"/>
    </location>
</feature>
<sequence length="1607" mass="186595">MNIVNEKVLNSNTSHLGKIGKHSDLEYLKKSEIDQENINVNNLDNLIPYSSVSMNTKMGSNMNTESVMQSNLSASTTSSGSEKSIPNTFISMGLNDAQNYCNGICMNENNLPNNKYDNSICKDRYINKEMENKCLSNMNNVPSENIINNNNEYESRIIESDKESVNPCINGNDVLKKSRIINCDNIRINELGLENSKNLNQIYGKEQTEEEIKYDINLNSEILNGEIVDSEILNKQMVASEILKNNMIRYKISKNQFIDDTPDNIISQISDENKYMNPEISIFSNGQNIKLLKNNVQNDIPINIASSNEHVLLNSHLNNTNVFNSDTITNCNGVMEKVGEITNASGNEHVEKEIGCINVDLNKIQDIKKKDDIINNLDNKYSQKIENRNKNNEEKFARQKNNSEMKKSDKIYNSCSKIKKNENIKELNLLNKNKDCTKYSSIDNPGCCSKYPKCTCYSINNSCKTSKIQKKNRNNIMGSNIDAICSNKTNRNDSTNNTRDKEKKEKRRKKEQINKTQGSIEGSQANIKKEIDIRTFRCNTSISNQNYINNLKISTINDHNNYEQDESKSIYNLNELTNEDKELLTQYIHKYGPISVNNNYELLMRDKSLAKSAMNTLYKSTIPDKKNTSRTPYQGNSRGIMNSISQNRENVKLEHSNFDKQNCIIDRNTDIYPNFIYEQLSKPISMPNIDEPKQNNINKTAGFKERSNINNNEIMYNAEMNSGYCQNKSNAGNILPYDPKMNIKNKYYKKRNQRDIECMINDNFEDFSGYRNEIYNNPYDDCNGIAPIMNNNRFVNNSKSFGIQDIMNINNKIGNIINGDDDDILHNTNLDRNKIWTNVAGNKGMTNVMENNSSNVKNMFKYSMGSNKMRDYDISGKSMQANNSYISTETNDDRQLEEINNFLMNKENNLHKKEMHMSFNQNHNISNLYNEIDANYDTENLGNTKTQNKNTKNNNRKGGKIKKSKSFGGTIKKGGTVFNLDLESYRIKKTPLCIYSVSDICNNYKLSKKHIKYTASYEVAVDCDCTIHHSIQCVKDYVGFLKEVHLKKKKKNEQNKYGFKAKSNNKGRKQNKNLENGNECNKNAEKNDTQFSEVSKTNIKVEENKMGSKEKMFIKKEKLSESENEKENEKVNIKVNIKENIKKERMNDVKNKVKKENNKNNEIKKRDKEDEEYEDEEYEDEDEEDDDEDEEDDEEDEDGEDNIYNLSQCNNILYNINKIWHPGFNRPLGDVGRKLILKEIREHHHRDPKKTTDLLLERGLDYGKVRFMRVNELYHYMYALDSFEYAIKISLEFGSNIRMSTISNKVDHSSLCLNLKSGYSYCLICCSQRPDIYGLYSNINLMQHMLLLQSSYKYLNKFARKTNLPKKDKLARAMRRTMEKNRNGNNKKIVIYSQYGVKNENKEIGNNEKEKNSECSSDSLDDYMESEMSEYENLDKIKEVLKENEEICNKYPEEDIEERHRYYMIQKNWNYVKKKKNRINKNDSQSPIGYFNDNNFSDVKKDGTNDYIIENDKIYSYNNLNVNIICEDNTNESPTYEAINKYEGKYSLNGNNIYNSDTSIKNNKQIYYESEIDDKTSKNKDKLQEECRNVDQNNIHDHNNDSKNEED</sequence>
<feature type="compositionally biased region" description="Low complexity" evidence="2">
    <location>
        <begin position="940"/>
        <end position="953"/>
    </location>
</feature>
<feature type="region of interest" description="Disordered" evidence="2">
    <location>
        <begin position="1574"/>
        <end position="1607"/>
    </location>
</feature>
<feature type="region of interest" description="Disordered" evidence="2">
    <location>
        <begin position="939"/>
        <end position="966"/>
    </location>
</feature>
<feature type="compositionally biased region" description="Polar residues" evidence="2">
    <location>
        <begin position="1089"/>
        <end position="1098"/>
    </location>
</feature>
<gene>
    <name evidence="3" type="ORF">PBNK65NY_000464100</name>
</gene>
<feature type="region of interest" description="Disordered" evidence="2">
    <location>
        <begin position="1052"/>
        <end position="1103"/>
    </location>
</feature>
<proteinExistence type="predicted"/>
<dbReference type="EMBL" id="LT608150">
    <property type="protein sequence ID" value="SCM26828.1"/>
    <property type="molecule type" value="Genomic_DNA"/>
</dbReference>
<evidence type="ECO:0000256" key="2">
    <source>
        <dbReference type="SAM" id="MobiDB-lite"/>
    </source>
</evidence>
<evidence type="ECO:0000313" key="3">
    <source>
        <dbReference type="EMBL" id="SCM26828.1"/>
    </source>
</evidence>
<feature type="compositionally biased region" description="Basic residues" evidence="2">
    <location>
        <begin position="954"/>
        <end position="965"/>
    </location>
</feature>
<protein>
    <submittedName>
        <fullName evidence="3">Uncharacterized protein</fullName>
    </submittedName>
</protein>
<feature type="region of interest" description="Disordered" evidence="2">
    <location>
        <begin position="482"/>
        <end position="522"/>
    </location>
</feature>
<feature type="region of interest" description="Disordered" evidence="2">
    <location>
        <begin position="1146"/>
        <end position="1202"/>
    </location>
</feature>
<feature type="coiled-coil region" evidence="1">
    <location>
        <begin position="374"/>
        <end position="402"/>
    </location>
</feature>
<feature type="compositionally biased region" description="Low complexity" evidence="2">
    <location>
        <begin position="486"/>
        <end position="497"/>
    </location>
</feature>
<evidence type="ECO:0000313" key="4">
    <source>
        <dbReference type="Proteomes" id="UP000516480"/>
    </source>
</evidence>
<evidence type="ECO:0000256" key="1">
    <source>
        <dbReference type="SAM" id="Coils"/>
    </source>
</evidence>
<accession>A0A1C6YUA3</accession>
<organism evidence="3 4">
    <name type="scientific">Plasmodium berghei</name>
    <dbReference type="NCBI Taxonomy" id="5821"/>
    <lineage>
        <taxon>Eukaryota</taxon>
        <taxon>Sar</taxon>
        <taxon>Alveolata</taxon>
        <taxon>Apicomplexa</taxon>
        <taxon>Aconoidasida</taxon>
        <taxon>Haemosporida</taxon>
        <taxon>Plasmodiidae</taxon>
        <taxon>Plasmodium</taxon>
        <taxon>Plasmodium (Vinckeia)</taxon>
    </lineage>
</organism>
<name>A0A1C6YUA3_PLABE</name>